<dbReference type="GO" id="GO:0016887">
    <property type="term" value="F:ATP hydrolysis activity"/>
    <property type="evidence" value="ECO:0007669"/>
    <property type="project" value="InterPro"/>
</dbReference>
<dbReference type="PANTHER" id="PTHR43581:SF2">
    <property type="entry name" value="EXCINUCLEASE ATPASE SUBUNIT"/>
    <property type="match status" value="1"/>
</dbReference>
<organism evidence="3">
    <name type="scientific">termite gut metagenome</name>
    <dbReference type="NCBI Taxonomy" id="433724"/>
    <lineage>
        <taxon>unclassified sequences</taxon>
        <taxon>metagenomes</taxon>
        <taxon>organismal metagenomes</taxon>
    </lineage>
</organism>
<dbReference type="AlphaFoldDB" id="A0A5J4R4X8"/>
<dbReference type="InterPro" id="IPR003959">
    <property type="entry name" value="ATPase_AAA_core"/>
</dbReference>
<dbReference type="Pfam" id="PF13304">
    <property type="entry name" value="AAA_21"/>
    <property type="match status" value="1"/>
</dbReference>
<name>A0A5J4R4X8_9ZZZZ</name>
<accession>A0A5J4R4X8</accession>
<evidence type="ECO:0000313" key="3">
    <source>
        <dbReference type="EMBL" id="KAA6327643.1"/>
    </source>
</evidence>
<dbReference type="SUPFAM" id="SSF52540">
    <property type="entry name" value="P-loop containing nucleoside triphosphate hydrolases"/>
    <property type="match status" value="1"/>
</dbReference>
<evidence type="ECO:0008006" key="4">
    <source>
        <dbReference type="Google" id="ProtNLM"/>
    </source>
</evidence>
<sequence>MLQSIELTNFKSIKKQRFPLRKLNLLLGLNGTGKSSFIQSLLLLRQSDIIDNHGILRLNGDYVHIGTTKDVRYQYSQKDEQISIIFQFHNSNPLIMECNYEFESDILKYKLSDLSFLGVKDLLSTNSIPILKEQVALFGADFQYLNANRIPPQSIHKKSVSNVKIRNIGNYGEYTAHYIETFYNDEIYFENLIHRDSISKDEVLDKEITNKTLINQINLWMGEISPGVNVRTTSVSSDEVLLEYVYKQPNFVNTNRFKPENVGFGISYALHVVTALLASRPGELIIIESPESHIHPRGQAELGKLIALTAQNDVQLIIETHSDHIINGVRVAIKENPQLKNDAMLFYFDKMVTETEQYAKITDIEIDENGTLSDYPENLLDEWSNQLSQLI</sequence>
<dbReference type="GO" id="GO:0005524">
    <property type="term" value="F:ATP binding"/>
    <property type="evidence" value="ECO:0007669"/>
    <property type="project" value="InterPro"/>
</dbReference>
<feature type="domain" description="ATPase AAA-type core" evidence="2">
    <location>
        <begin position="23"/>
        <end position="327"/>
    </location>
</feature>
<dbReference type="InterPro" id="IPR014592">
    <property type="entry name" value="P-loop_UCP034888"/>
</dbReference>
<reference evidence="3" key="1">
    <citation type="submission" date="2019-03" db="EMBL/GenBank/DDBJ databases">
        <title>Single cell metagenomics reveals metabolic interactions within the superorganism composed of flagellate Streblomastix strix and complex community of Bacteroidetes bacteria on its surface.</title>
        <authorList>
            <person name="Treitli S.C."/>
            <person name="Kolisko M."/>
            <person name="Husnik F."/>
            <person name="Keeling P."/>
            <person name="Hampl V."/>
        </authorList>
    </citation>
    <scope>NUCLEOTIDE SEQUENCE</scope>
    <source>
        <strain evidence="3">STM</strain>
    </source>
</reference>
<dbReference type="PANTHER" id="PTHR43581">
    <property type="entry name" value="ATP/GTP PHOSPHATASE"/>
    <property type="match status" value="1"/>
</dbReference>
<evidence type="ECO:0000259" key="1">
    <source>
        <dbReference type="Pfam" id="PF12476"/>
    </source>
</evidence>
<proteinExistence type="predicted"/>
<protein>
    <recommendedName>
        <fullName evidence="4">DNA replication and repair protein RecF</fullName>
    </recommendedName>
</protein>
<dbReference type="InterPro" id="IPR051396">
    <property type="entry name" value="Bact_Antivir_Def_Nuclease"/>
</dbReference>
<dbReference type="Pfam" id="PF12476">
    <property type="entry name" value="DUF3696"/>
    <property type="match status" value="1"/>
</dbReference>
<dbReference type="InterPro" id="IPR022532">
    <property type="entry name" value="DUF3696"/>
</dbReference>
<feature type="domain" description="DUF3696" evidence="1">
    <location>
        <begin position="341"/>
        <end position="390"/>
    </location>
</feature>
<gene>
    <name evidence="3" type="ORF">EZS27_023386</name>
</gene>
<dbReference type="PIRSF" id="PIRSF034888">
    <property type="entry name" value="P-loop_UCP034888"/>
    <property type="match status" value="1"/>
</dbReference>
<comment type="caution">
    <text evidence="3">The sequence shown here is derived from an EMBL/GenBank/DDBJ whole genome shotgun (WGS) entry which is preliminary data.</text>
</comment>
<dbReference type="Gene3D" id="3.40.50.300">
    <property type="entry name" value="P-loop containing nucleotide triphosphate hydrolases"/>
    <property type="match status" value="1"/>
</dbReference>
<evidence type="ECO:0000259" key="2">
    <source>
        <dbReference type="Pfam" id="PF13304"/>
    </source>
</evidence>
<dbReference type="InterPro" id="IPR027417">
    <property type="entry name" value="P-loop_NTPase"/>
</dbReference>
<dbReference type="EMBL" id="SNRY01001955">
    <property type="protein sequence ID" value="KAA6327643.1"/>
    <property type="molecule type" value="Genomic_DNA"/>
</dbReference>